<evidence type="ECO:0000256" key="5">
    <source>
        <dbReference type="RuleBase" id="RU362075"/>
    </source>
</evidence>
<dbReference type="PATRIC" id="fig|1122148.6.peg.27"/>
<dbReference type="PANTHER" id="PTHR43734:SF1">
    <property type="entry name" value="PHYTOENE DESATURASE"/>
    <property type="match status" value="1"/>
</dbReference>
<dbReference type="AlphaFoldDB" id="A0A0R2JTM4"/>
<proteinExistence type="inferred from homology"/>
<keyword evidence="2 5" id="KW-0125">Carotenoid biosynthesis</keyword>
<gene>
    <name evidence="7" type="ORF">IV52_GL000022</name>
</gene>
<dbReference type="Proteomes" id="UP000051565">
    <property type="component" value="Unassembled WGS sequence"/>
</dbReference>
<keyword evidence="8" id="KW-1185">Reference proteome</keyword>
<name>A0A0R2JTM4_9LACO</name>
<dbReference type="NCBIfam" id="TIGR02734">
    <property type="entry name" value="crtI_fam"/>
    <property type="match status" value="1"/>
</dbReference>
<protein>
    <submittedName>
        <fullName evidence="7">CrtN protein</fullName>
    </submittedName>
</protein>
<evidence type="ECO:0000313" key="8">
    <source>
        <dbReference type="Proteomes" id="UP000051565"/>
    </source>
</evidence>
<dbReference type="OrthoDB" id="9814556at2"/>
<dbReference type="RefSeq" id="WP_054646607.1">
    <property type="nucleotide sequence ID" value="NZ_FUXS01000006.1"/>
</dbReference>
<keyword evidence="3 5" id="KW-0560">Oxidoreductase</keyword>
<dbReference type="PANTHER" id="PTHR43734">
    <property type="entry name" value="PHYTOENE DESATURASE"/>
    <property type="match status" value="1"/>
</dbReference>
<dbReference type="STRING" id="53444.AYR59_01035"/>
<evidence type="ECO:0000313" key="7">
    <source>
        <dbReference type="EMBL" id="KRN80448.1"/>
    </source>
</evidence>
<dbReference type="SUPFAM" id="SSF51905">
    <property type="entry name" value="FAD/NAD(P)-binding domain"/>
    <property type="match status" value="1"/>
</dbReference>
<sequence>MKKKVIVVGAGVGGMTAAIQLQQQGYQVDLYDKNKKPGGKMNQIKEDGYTFDIGPTIVMMPEVYQDVFRQAGRNSDDYIPMTPIEPMLNLYFAKEEPLQFSSDLTKLTKTLEGISEADAQGYYKFLADIYQRYLIAKDNFLSRSYRKPWDFYNPKSLMQGLRLKTFSNAYASISKYVKDERLRKSLAFQTLYIGISPYQGPSLYNIIPMIELFYGVQFIKGGMYTLVNGMDRLFKELGGTTHYGSEVSEITFADQQATGIKVDGKQETADYVICNADFPYAMKNLIPNEKDRGKYTDKKIDKMEYSCSCFVMYLGLDKKYPDSAVHSIYFADDFKKNIADIFENHIFPADPSFYIYLPTVMDQSLAPEGHEGMYILVPVPDTENFNQWDAEDIAKYKAMILDKIKTKTDFKDIEDHIVFERENTPRDFETKYNAYRGATFGLKPTLMQSNYYRPHNKFKYAERLYFCGSSTHPGAGVPIVMQSANLAVKELLRDDQPNETVTR</sequence>
<reference evidence="7 8" key="1">
    <citation type="journal article" date="2015" name="Genome Announc.">
        <title>Expanding the biotechnology potential of lactobacilli through comparative genomics of 213 strains and associated genera.</title>
        <authorList>
            <person name="Sun Z."/>
            <person name="Harris H.M."/>
            <person name="McCann A."/>
            <person name="Guo C."/>
            <person name="Argimon S."/>
            <person name="Zhang W."/>
            <person name="Yang X."/>
            <person name="Jeffery I.B."/>
            <person name="Cooney J.C."/>
            <person name="Kagawa T.F."/>
            <person name="Liu W."/>
            <person name="Song Y."/>
            <person name="Salvetti E."/>
            <person name="Wrobel A."/>
            <person name="Rasinkangas P."/>
            <person name="Parkhill J."/>
            <person name="Rea M.C."/>
            <person name="O'Sullivan O."/>
            <person name="Ritari J."/>
            <person name="Douillard F.P."/>
            <person name="Paul Ross R."/>
            <person name="Yang R."/>
            <person name="Briner A.E."/>
            <person name="Felis G.E."/>
            <person name="de Vos W.M."/>
            <person name="Barrangou R."/>
            <person name="Klaenhammer T.R."/>
            <person name="Caufield P.W."/>
            <person name="Cui Y."/>
            <person name="Zhang H."/>
            <person name="O'Toole P.W."/>
        </authorList>
    </citation>
    <scope>NUCLEOTIDE SEQUENCE [LARGE SCALE GENOMIC DNA]</scope>
    <source>
        <strain evidence="7 8">DSM 20690</strain>
    </source>
</reference>
<dbReference type="Pfam" id="PF01593">
    <property type="entry name" value="Amino_oxidase"/>
    <property type="match status" value="1"/>
</dbReference>
<dbReference type="InterPro" id="IPR014105">
    <property type="entry name" value="Carotenoid/retinoid_OxRdtase"/>
</dbReference>
<evidence type="ECO:0000256" key="1">
    <source>
        <dbReference type="ARBA" id="ARBA00004829"/>
    </source>
</evidence>
<dbReference type="GeneID" id="61249464"/>
<feature type="domain" description="Amine oxidase" evidence="6">
    <location>
        <begin position="13"/>
        <end position="491"/>
    </location>
</feature>
<comment type="similarity">
    <text evidence="4">Belongs to the carotenoid/retinoid oxidoreductase family. CrtN subfamily.</text>
</comment>
<evidence type="ECO:0000256" key="4">
    <source>
        <dbReference type="ARBA" id="ARBA00038322"/>
    </source>
</evidence>
<dbReference type="GO" id="GO:0016491">
    <property type="term" value="F:oxidoreductase activity"/>
    <property type="evidence" value="ECO:0007669"/>
    <property type="project" value="UniProtKB-KW"/>
</dbReference>
<dbReference type="InterPro" id="IPR036188">
    <property type="entry name" value="FAD/NAD-bd_sf"/>
</dbReference>
<dbReference type="InterPro" id="IPR002937">
    <property type="entry name" value="Amino_oxidase"/>
</dbReference>
<dbReference type="GO" id="GO:0016117">
    <property type="term" value="P:carotenoid biosynthetic process"/>
    <property type="evidence" value="ECO:0007669"/>
    <property type="project" value="UniProtKB-KW"/>
</dbReference>
<organism evidence="7 8">
    <name type="scientific">Fructilactobacillus lindneri DSM 20690 = JCM 11027</name>
    <dbReference type="NCBI Taxonomy" id="1122148"/>
    <lineage>
        <taxon>Bacteria</taxon>
        <taxon>Bacillati</taxon>
        <taxon>Bacillota</taxon>
        <taxon>Bacilli</taxon>
        <taxon>Lactobacillales</taxon>
        <taxon>Lactobacillaceae</taxon>
        <taxon>Fructilactobacillus</taxon>
    </lineage>
</organism>
<evidence type="ECO:0000256" key="3">
    <source>
        <dbReference type="ARBA" id="ARBA00023002"/>
    </source>
</evidence>
<evidence type="ECO:0000259" key="6">
    <source>
        <dbReference type="Pfam" id="PF01593"/>
    </source>
</evidence>
<dbReference type="Gene3D" id="3.50.50.60">
    <property type="entry name" value="FAD/NAD(P)-binding domain"/>
    <property type="match status" value="2"/>
</dbReference>
<comment type="pathway">
    <text evidence="1 5">Carotenoid biosynthesis.</text>
</comment>
<dbReference type="PRINTS" id="PR00419">
    <property type="entry name" value="ADXRDTASE"/>
</dbReference>
<evidence type="ECO:0000256" key="2">
    <source>
        <dbReference type="ARBA" id="ARBA00022746"/>
    </source>
</evidence>
<dbReference type="EMBL" id="JQBT01000010">
    <property type="protein sequence ID" value="KRN80448.1"/>
    <property type="molecule type" value="Genomic_DNA"/>
</dbReference>
<comment type="caution">
    <text evidence="7">The sequence shown here is derived from an EMBL/GenBank/DDBJ whole genome shotgun (WGS) entry which is preliminary data.</text>
</comment>
<accession>A0A0R2JTM4</accession>